<name>A0A183GCL5_HELPZ</name>
<protein>
    <submittedName>
        <fullName evidence="2 4">Uncharacterized protein</fullName>
    </submittedName>
</protein>
<evidence type="ECO:0000313" key="2">
    <source>
        <dbReference type="EMBL" id="VDP17401.1"/>
    </source>
</evidence>
<evidence type="ECO:0000313" key="4">
    <source>
        <dbReference type="WBParaSite" id="HPBE_0001991901-mRNA-1"/>
    </source>
</evidence>
<gene>
    <name evidence="2" type="ORF">HPBE_LOCUS19918</name>
</gene>
<dbReference type="Proteomes" id="UP000050761">
    <property type="component" value="Unassembled WGS sequence"/>
</dbReference>
<feature type="compositionally biased region" description="Low complexity" evidence="1">
    <location>
        <begin position="70"/>
        <end position="90"/>
    </location>
</feature>
<evidence type="ECO:0000313" key="3">
    <source>
        <dbReference type="Proteomes" id="UP000050761"/>
    </source>
</evidence>
<sequence>MGEHRVDCHGGATVQVAVTILARESDVSARKTLEAFWNASRNPKINRRDERVAVTQELAPFVSLFIHQRSPPSDGDWWSSSASNTKAPTKTKPPKRKPNEAL</sequence>
<feature type="region of interest" description="Disordered" evidence="1">
    <location>
        <begin position="67"/>
        <end position="102"/>
    </location>
</feature>
<accession>A0A3P8B4N3</accession>
<accession>A0A183GCL5</accession>
<reference evidence="4" key="2">
    <citation type="submission" date="2019-09" db="UniProtKB">
        <authorList>
            <consortium name="WormBaseParasite"/>
        </authorList>
    </citation>
    <scope>IDENTIFICATION</scope>
</reference>
<proteinExistence type="predicted"/>
<organism evidence="3 4">
    <name type="scientific">Heligmosomoides polygyrus</name>
    <name type="common">Parasitic roundworm</name>
    <dbReference type="NCBI Taxonomy" id="6339"/>
    <lineage>
        <taxon>Eukaryota</taxon>
        <taxon>Metazoa</taxon>
        <taxon>Ecdysozoa</taxon>
        <taxon>Nematoda</taxon>
        <taxon>Chromadorea</taxon>
        <taxon>Rhabditida</taxon>
        <taxon>Rhabditina</taxon>
        <taxon>Rhabditomorpha</taxon>
        <taxon>Strongyloidea</taxon>
        <taxon>Heligmosomidae</taxon>
        <taxon>Heligmosomoides</taxon>
    </lineage>
</organism>
<dbReference type="OrthoDB" id="5849335at2759"/>
<evidence type="ECO:0000256" key="1">
    <source>
        <dbReference type="SAM" id="MobiDB-lite"/>
    </source>
</evidence>
<dbReference type="WBParaSite" id="HPBE_0001991901-mRNA-1">
    <property type="protein sequence ID" value="HPBE_0001991901-mRNA-1"/>
    <property type="gene ID" value="HPBE_0001991901"/>
</dbReference>
<reference evidence="2 3" key="1">
    <citation type="submission" date="2018-11" db="EMBL/GenBank/DDBJ databases">
        <authorList>
            <consortium name="Pathogen Informatics"/>
        </authorList>
    </citation>
    <scope>NUCLEOTIDE SEQUENCE [LARGE SCALE GENOMIC DNA]</scope>
</reference>
<dbReference type="EMBL" id="UZAH01031722">
    <property type="protein sequence ID" value="VDP17401.1"/>
    <property type="molecule type" value="Genomic_DNA"/>
</dbReference>
<keyword evidence="3" id="KW-1185">Reference proteome</keyword>
<dbReference type="AlphaFoldDB" id="A0A183GCL5"/>